<proteinExistence type="predicted"/>
<evidence type="ECO:0000313" key="4">
    <source>
        <dbReference type="Proteomes" id="UP000054248"/>
    </source>
</evidence>
<dbReference type="HOGENOM" id="CLU_637911_0_0_1"/>
<feature type="coiled-coil region" evidence="1">
    <location>
        <begin position="351"/>
        <end position="388"/>
    </location>
</feature>
<dbReference type="AlphaFoldDB" id="A0A0C3M914"/>
<name>A0A0C3M914_9AGAM</name>
<organism evidence="3 4">
    <name type="scientific">Tulasnella calospora MUT 4182</name>
    <dbReference type="NCBI Taxonomy" id="1051891"/>
    <lineage>
        <taxon>Eukaryota</taxon>
        <taxon>Fungi</taxon>
        <taxon>Dikarya</taxon>
        <taxon>Basidiomycota</taxon>
        <taxon>Agaricomycotina</taxon>
        <taxon>Agaricomycetes</taxon>
        <taxon>Cantharellales</taxon>
        <taxon>Tulasnellaceae</taxon>
        <taxon>Tulasnella</taxon>
    </lineage>
</organism>
<feature type="compositionally biased region" description="Low complexity" evidence="2">
    <location>
        <begin position="264"/>
        <end position="306"/>
    </location>
</feature>
<evidence type="ECO:0000313" key="3">
    <source>
        <dbReference type="EMBL" id="KIO30212.1"/>
    </source>
</evidence>
<keyword evidence="1" id="KW-0175">Coiled coil</keyword>
<feature type="compositionally biased region" description="Low complexity" evidence="2">
    <location>
        <begin position="132"/>
        <end position="142"/>
    </location>
</feature>
<reference evidence="3 4" key="1">
    <citation type="submission" date="2014-04" db="EMBL/GenBank/DDBJ databases">
        <authorList>
            <consortium name="DOE Joint Genome Institute"/>
            <person name="Kuo A."/>
            <person name="Girlanda M."/>
            <person name="Perotto S."/>
            <person name="Kohler A."/>
            <person name="Nagy L.G."/>
            <person name="Floudas D."/>
            <person name="Copeland A."/>
            <person name="Barry K.W."/>
            <person name="Cichocki N."/>
            <person name="Veneault-Fourrey C."/>
            <person name="LaButti K."/>
            <person name="Lindquist E.A."/>
            <person name="Lipzen A."/>
            <person name="Lundell T."/>
            <person name="Morin E."/>
            <person name="Murat C."/>
            <person name="Sun H."/>
            <person name="Tunlid A."/>
            <person name="Henrissat B."/>
            <person name="Grigoriev I.V."/>
            <person name="Hibbett D.S."/>
            <person name="Martin F."/>
            <person name="Nordberg H.P."/>
            <person name="Cantor M.N."/>
            <person name="Hua S.X."/>
        </authorList>
    </citation>
    <scope>NUCLEOTIDE SEQUENCE [LARGE SCALE GENOMIC DNA]</scope>
    <source>
        <strain evidence="3 4">MUT 4182</strain>
    </source>
</reference>
<evidence type="ECO:0000256" key="2">
    <source>
        <dbReference type="SAM" id="MobiDB-lite"/>
    </source>
</evidence>
<dbReference type="EMBL" id="KN822974">
    <property type="protein sequence ID" value="KIO30212.1"/>
    <property type="molecule type" value="Genomic_DNA"/>
</dbReference>
<accession>A0A0C3M914</accession>
<reference evidence="4" key="2">
    <citation type="submission" date="2015-01" db="EMBL/GenBank/DDBJ databases">
        <title>Evolutionary Origins and Diversification of the Mycorrhizal Mutualists.</title>
        <authorList>
            <consortium name="DOE Joint Genome Institute"/>
            <consortium name="Mycorrhizal Genomics Consortium"/>
            <person name="Kohler A."/>
            <person name="Kuo A."/>
            <person name="Nagy L.G."/>
            <person name="Floudas D."/>
            <person name="Copeland A."/>
            <person name="Barry K.W."/>
            <person name="Cichocki N."/>
            <person name="Veneault-Fourrey C."/>
            <person name="LaButti K."/>
            <person name="Lindquist E.A."/>
            <person name="Lipzen A."/>
            <person name="Lundell T."/>
            <person name="Morin E."/>
            <person name="Murat C."/>
            <person name="Riley R."/>
            <person name="Ohm R."/>
            <person name="Sun H."/>
            <person name="Tunlid A."/>
            <person name="Henrissat B."/>
            <person name="Grigoriev I.V."/>
            <person name="Hibbett D.S."/>
            <person name="Martin F."/>
        </authorList>
    </citation>
    <scope>NUCLEOTIDE SEQUENCE [LARGE SCALE GENOMIC DNA]</scope>
    <source>
        <strain evidence="4">MUT 4182</strain>
    </source>
</reference>
<feature type="compositionally biased region" description="Low complexity" evidence="2">
    <location>
        <begin position="211"/>
        <end position="223"/>
    </location>
</feature>
<protein>
    <submittedName>
        <fullName evidence="3">Uncharacterized protein</fullName>
    </submittedName>
</protein>
<gene>
    <name evidence="3" type="ORF">M407DRAFT_242266</name>
</gene>
<feature type="region of interest" description="Disordered" evidence="2">
    <location>
        <begin position="114"/>
        <end position="308"/>
    </location>
</feature>
<dbReference type="STRING" id="1051891.A0A0C3M914"/>
<feature type="compositionally biased region" description="Basic and acidic residues" evidence="2">
    <location>
        <begin position="148"/>
        <end position="160"/>
    </location>
</feature>
<sequence length="409" mass="44467">MCYEYGTLDQATTNCIVCKLLGTNKANCPHKSQLRVCQDRQNHSQPIVFYTNADYNIFNGCGYCKWAKRFAQAPDFDKLNNKGWPGCCRPPRLGEMELIDDADWPVVSRRYGLPDRSTLRDRPQRPVSLSKAASRSGSSARRGSIEIPQKDERGNRDSSSPHRRGSPRIADPSPTEGSPRRGVAEPLVASNTGGIAANGPYRNMLNPIGRPSPSSSQQSISTSYIGIEGREPGMYHTRPIPRNGQAMPAPPANGNGVIDEPNRARSSSIRRAPAAPSTVSSSSSSSGYAESNSGSSSSSSAASSVADPRTLRDIHKDFDKMSLSSTSSNRESIITVTSDGAFTDYLSDESEAELQRQAEARAAQLRRLRAEEAEFNAARRALANIDLQTPIAWNPTKPQPYNPSAYSGR</sequence>
<evidence type="ECO:0000256" key="1">
    <source>
        <dbReference type="SAM" id="Coils"/>
    </source>
</evidence>
<dbReference type="OrthoDB" id="3217643at2759"/>
<dbReference type="Proteomes" id="UP000054248">
    <property type="component" value="Unassembled WGS sequence"/>
</dbReference>
<keyword evidence="4" id="KW-1185">Reference proteome</keyword>